<keyword evidence="1" id="KW-0670">Pyruvate</keyword>
<evidence type="ECO:0000313" key="2">
    <source>
        <dbReference type="Proteomes" id="UP000595814"/>
    </source>
</evidence>
<dbReference type="Proteomes" id="UP000595814">
    <property type="component" value="Chromosome"/>
</dbReference>
<organism evidence="1 2">
    <name type="scientific">Miniphocaeibacter halophilus</name>
    <dbReference type="NCBI Taxonomy" id="2931922"/>
    <lineage>
        <taxon>Bacteria</taxon>
        <taxon>Bacillati</taxon>
        <taxon>Bacillota</taxon>
        <taxon>Tissierellia</taxon>
        <taxon>Tissierellales</taxon>
        <taxon>Peptoniphilaceae</taxon>
        <taxon>Miniphocaeibacter</taxon>
    </lineage>
</organism>
<keyword evidence="2" id="KW-1185">Reference proteome</keyword>
<protein>
    <submittedName>
        <fullName evidence="1">Pyruvate:ferredoxin (Flavodoxin) oxidoreductase</fullName>
    </submittedName>
</protein>
<reference evidence="1 2" key="1">
    <citation type="journal article" date="2022" name="Int. J. Syst. Evol. Microbiol.">
        <title>Miniphocaeibacter halophilus sp. nov., an ammonium-tolerant acetate-producing bacterium isolated from a biogas system.</title>
        <authorList>
            <person name="Schnurer A."/>
            <person name="Singh A."/>
            <person name="Bi S."/>
            <person name="Qiao W."/>
            <person name="Westerholm M."/>
        </authorList>
    </citation>
    <scope>NUCLEOTIDE SEQUENCE [LARGE SCALE GENOMIC DNA]</scope>
    <source>
        <strain evidence="1 2">AMB_01</strain>
    </source>
</reference>
<evidence type="ECO:0000313" key="1">
    <source>
        <dbReference type="EMBL" id="QQK07405.1"/>
    </source>
</evidence>
<name>A0AC61MPE7_9FIRM</name>
<gene>
    <name evidence="1" type="primary">nifJ</name>
    <name evidence="1" type="ORF">JFY71_08795</name>
</gene>
<dbReference type="EMBL" id="CP066744">
    <property type="protein sequence ID" value="QQK07405.1"/>
    <property type="molecule type" value="Genomic_DNA"/>
</dbReference>
<proteinExistence type="predicted"/>
<accession>A0AC61MPE7</accession>
<sequence>MAKHMMTMDGNMAAAHVAYAFTDVASIYPITPSSTMAEYVDEWSANGRKNIFGQKVLVSELQSEAGAAGAMHGALAAGSLATTFTASQGLLLMIPNMYKIAGELLPGVFHVSARALASHALSIFGDHQDVMAARQTGFALLASGSVQEVMDLGSVAHLAAIKGKVPFLHFFDGFRTSHEIQKIEVMDYDELSKLVDYDAINEFRNNSLNPERPKTMGTAQNPDIYFQSVEASNNYYDDIVGVAEDYINEINKITGRDYGLFNYYGAEDAEDIIVAMGSVTETIEETIDYLAAQGRKVGVVKVHLYRPFSKEHMLNVIPKTVKRIAVLDRTKEKGSLGEPLYLDVKSAYYDEENQPIILSGIYGLGSKDTTPAQIVAVYDNLISEEPKKRFTIGIVDDVTNRSLEVKEGIHTSPEGTINCKFWGFGSDGTVGANKSAIKIIGDGTDMYAQGYFEYDSKKSGGVTISHLRFGNQPIKSTYYIDSADFISCSKQSYVNQYKLLRGLKKGGTFLLNCIWSPEELETHLPNSMKRYIAENDINFYIVNASKIAADIGLGGRINMVMQSAFFKLSKVLPLDEAITRLKEAIVKAYGRKGEDVVNMNYKAVDEGVNSVLKIDVPEAWANLDADDTKDENLPEFVREVVIPMNAQEGNDLPVSKFADRANGEFPMGTSAYEKRAIALEVPEWQIDNCIQCNQCAYVCPHAVIRPFLVTEEEKANAPEGFETKKAIGKGLEDYTFRIQVSTLDCTGCGNCADVCPSKEKALIMKPFEEQYQAQKDNWNYAHEKVGYKEDLVADTTVKGSQFKQPLLEFSGACAGCGETPYAKLITQLFGDRMMIANATGCSSIWGGSAPATTYCQNSATGKGPSWANSLFEDNAEYGFGMHLGVEKTREKIKFLMEEFLELNIDSPLNDPFKAWVEGIDDVTASKAATGDILPNLVANTGNNDADKIIKEIISRKDYLIKKSVWIFGGDGWAYDIGYGGLDHVIASGQDVNILVMDTEVYSNTGGQSSKSTPTAAVAKFATAGKRIRKKDLGLMATTYGYVYVAQIAMGANQAQTIKAIREAESYPGPSLIIAYAPCINHGIKSGMGKSQKQEKKAVEAGYWHLYRFDPRLKEEGKNPFQLDSKEPKASFQEFINSEVRYTSLKRSFPEEAETLFAEAERDANERYANYKRMASYDYSKTEE</sequence>